<evidence type="ECO:0000256" key="4">
    <source>
        <dbReference type="ARBA" id="ARBA00022777"/>
    </source>
</evidence>
<dbReference type="Gene3D" id="3.20.200.10">
    <property type="entry name" value="MHCK/EF2 kinase"/>
    <property type="match status" value="1"/>
</dbReference>
<accession>A0ABN9W6D7</accession>
<dbReference type="InterPro" id="IPR002934">
    <property type="entry name" value="Polymerase_NTP_transf_dom"/>
</dbReference>
<protein>
    <recommendedName>
        <fullName evidence="7">Alpha-type protein kinase domain-containing protein</fullName>
    </recommendedName>
</protein>
<keyword evidence="5" id="KW-0067">ATP-binding</keyword>
<dbReference type="SUPFAM" id="SSF81301">
    <property type="entry name" value="Nucleotidyltransferase"/>
    <property type="match status" value="1"/>
</dbReference>
<keyword evidence="4" id="KW-0418">Kinase</keyword>
<dbReference type="Pfam" id="PF01909">
    <property type="entry name" value="NTP_transf_2"/>
    <property type="match status" value="1"/>
</dbReference>
<organism evidence="8 9">
    <name type="scientific">Prorocentrum cordatum</name>
    <dbReference type="NCBI Taxonomy" id="2364126"/>
    <lineage>
        <taxon>Eukaryota</taxon>
        <taxon>Sar</taxon>
        <taxon>Alveolata</taxon>
        <taxon>Dinophyceae</taxon>
        <taxon>Prorocentrales</taxon>
        <taxon>Prorocentraceae</taxon>
        <taxon>Prorocentrum</taxon>
    </lineage>
</organism>
<name>A0ABN9W6D7_9DINO</name>
<dbReference type="SUPFAM" id="SSF56112">
    <property type="entry name" value="Protein kinase-like (PK-like)"/>
    <property type="match status" value="1"/>
</dbReference>
<evidence type="ECO:0000256" key="3">
    <source>
        <dbReference type="ARBA" id="ARBA00022741"/>
    </source>
</evidence>
<keyword evidence="1" id="KW-0723">Serine/threonine-protein kinase</keyword>
<sequence>MLEIVVCLLCFLVCLLVVWFHSLEEKEKQAVNRQVKRNLSYYASSAFAAAAADCAGDRIHAPLVSDLLLMRPGQVEQKLGLDEKKHARIIIDRIVRVLHDEFRPMEIRVGGSFKKNTALKFRSDIDMTMILVRFSSSDLSSYYDRAQAALQQAFGSNVDFRSDRRKPFYVLTFVVAAGLSFDVVTTGDPQQKSSDAIFYSAATSHIADTAIREFGDSHHLFRALALLCKYWAYNFEPSHEAQKRPKSYFIELFVMEALSRSTSNASLGDVFCRVLSLLKCPSTCVKNLNPNAEPQLISLDGQKWSAFRAYASNTLDSISSDVRDSTMSPKTGRHRSLCEQATELMEDYHVKNETSLIENEACRAEYEEPSRVRHAQNDQEWDGRFWEGDHRYVSKGVYREGRRSGHACVVKWFKTGSVYESSFFDKDLLAVRQASVIVDSFNHVLRMRNPSWPYIVKVNSPQVWEVIGRGEKKLVEPFLERFKKFNSNTGMSDADEALMQALSHFSYHISDSRCLLCDVQGCPPPPLARSPTYVLTDPVICSVSRSYGPLDLGKDGIENFFYYHKCGRHCSPHWVKARGVCHFRRSWGSYMQG</sequence>
<dbReference type="PROSITE" id="PS51158">
    <property type="entry name" value="ALPHA_KINASE"/>
    <property type="match status" value="1"/>
</dbReference>
<evidence type="ECO:0000259" key="7">
    <source>
        <dbReference type="PROSITE" id="PS51158"/>
    </source>
</evidence>
<comment type="caution">
    <text evidence="8">The sequence shown here is derived from an EMBL/GenBank/DDBJ whole genome shotgun (WGS) entry which is preliminary data.</text>
</comment>
<dbReference type="Pfam" id="PF02816">
    <property type="entry name" value="Alpha_kinase"/>
    <property type="match status" value="1"/>
</dbReference>
<reference evidence="8" key="1">
    <citation type="submission" date="2023-10" db="EMBL/GenBank/DDBJ databases">
        <authorList>
            <person name="Chen Y."/>
            <person name="Shah S."/>
            <person name="Dougan E. K."/>
            <person name="Thang M."/>
            <person name="Chan C."/>
        </authorList>
    </citation>
    <scope>NUCLEOTIDE SEQUENCE [LARGE SCALE GENOMIC DNA]</scope>
</reference>
<dbReference type="InterPro" id="IPR043519">
    <property type="entry name" value="NT_sf"/>
</dbReference>
<proteinExistence type="predicted"/>
<feature type="domain" description="Alpha-type protein kinase" evidence="7">
    <location>
        <begin position="358"/>
        <end position="580"/>
    </location>
</feature>
<keyword evidence="6" id="KW-0732">Signal</keyword>
<evidence type="ECO:0000313" key="9">
    <source>
        <dbReference type="Proteomes" id="UP001189429"/>
    </source>
</evidence>
<evidence type="ECO:0000256" key="5">
    <source>
        <dbReference type="ARBA" id="ARBA00022840"/>
    </source>
</evidence>
<feature type="chain" id="PRO_5046179061" description="Alpha-type protein kinase domain-containing protein" evidence="6">
    <location>
        <begin position="21"/>
        <end position="593"/>
    </location>
</feature>
<dbReference type="PANTHER" id="PTHR45992:SF11">
    <property type="entry name" value="ALPHA-TYPE PROTEIN KINASE DOMAIN-CONTAINING PROTEIN"/>
    <property type="match status" value="1"/>
</dbReference>
<gene>
    <name evidence="8" type="ORF">PCOR1329_LOCUS63469</name>
</gene>
<evidence type="ECO:0000313" key="8">
    <source>
        <dbReference type="EMBL" id="CAK0880266.1"/>
    </source>
</evidence>
<keyword evidence="2" id="KW-0808">Transferase</keyword>
<dbReference type="Proteomes" id="UP001189429">
    <property type="component" value="Unassembled WGS sequence"/>
</dbReference>
<dbReference type="InterPro" id="IPR011009">
    <property type="entry name" value="Kinase-like_dom_sf"/>
</dbReference>
<evidence type="ECO:0000256" key="1">
    <source>
        <dbReference type="ARBA" id="ARBA00022527"/>
    </source>
</evidence>
<dbReference type="PANTHER" id="PTHR45992">
    <property type="entry name" value="EUKARYOTIC ELONGATION FACTOR 2 KINASE-RELATED"/>
    <property type="match status" value="1"/>
</dbReference>
<dbReference type="Gene3D" id="3.30.460.10">
    <property type="entry name" value="Beta Polymerase, domain 2"/>
    <property type="match status" value="1"/>
</dbReference>
<dbReference type="InterPro" id="IPR051852">
    <property type="entry name" value="Alpha-type_PK"/>
</dbReference>
<dbReference type="EMBL" id="CAUYUJ010018057">
    <property type="protein sequence ID" value="CAK0880266.1"/>
    <property type="molecule type" value="Genomic_DNA"/>
</dbReference>
<dbReference type="SMART" id="SM00811">
    <property type="entry name" value="Alpha_kinase"/>
    <property type="match status" value="1"/>
</dbReference>
<dbReference type="InterPro" id="IPR004166">
    <property type="entry name" value="a-kinase_dom"/>
</dbReference>
<evidence type="ECO:0000256" key="2">
    <source>
        <dbReference type="ARBA" id="ARBA00022679"/>
    </source>
</evidence>
<evidence type="ECO:0000256" key="6">
    <source>
        <dbReference type="SAM" id="SignalP"/>
    </source>
</evidence>
<keyword evidence="3" id="KW-0547">Nucleotide-binding</keyword>
<keyword evidence="9" id="KW-1185">Reference proteome</keyword>
<feature type="signal peptide" evidence="6">
    <location>
        <begin position="1"/>
        <end position="20"/>
    </location>
</feature>
<dbReference type="PROSITE" id="PS50152">
    <property type="entry name" value="25A_SYNTH_3"/>
    <property type="match status" value="1"/>
</dbReference>